<dbReference type="Proteomes" id="UP000595140">
    <property type="component" value="Unassembled WGS sequence"/>
</dbReference>
<protein>
    <submittedName>
        <fullName evidence="1">Uncharacterized protein</fullName>
    </submittedName>
</protein>
<evidence type="ECO:0000313" key="2">
    <source>
        <dbReference type="Proteomes" id="UP000595140"/>
    </source>
</evidence>
<dbReference type="AlphaFoldDB" id="A0A484LV24"/>
<dbReference type="EMBL" id="OOIL02002122">
    <property type="protein sequence ID" value="VFQ80373.1"/>
    <property type="molecule type" value="Genomic_DNA"/>
</dbReference>
<reference evidence="1 2" key="1">
    <citation type="submission" date="2018-04" db="EMBL/GenBank/DDBJ databases">
        <authorList>
            <person name="Vogel A."/>
        </authorList>
    </citation>
    <scope>NUCLEOTIDE SEQUENCE [LARGE SCALE GENOMIC DNA]</scope>
</reference>
<gene>
    <name evidence="1" type="ORF">CCAM_LOCUS22149</name>
</gene>
<organism evidence="1 2">
    <name type="scientific">Cuscuta campestris</name>
    <dbReference type="NCBI Taxonomy" id="132261"/>
    <lineage>
        <taxon>Eukaryota</taxon>
        <taxon>Viridiplantae</taxon>
        <taxon>Streptophyta</taxon>
        <taxon>Embryophyta</taxon>
        <taxon>Tracheophyta</taxon>
        <taxon>Spermatophyta</taxon>
        <taxon>Magnoliopsida</taxon>
        <taxon>eudicotyledons</taxon>
        <taxon>Gunneridae</taxon>
        <taxon>Pentapetalae</taxon>
        <taxon>asterids</taxon>
        <taxon>lamiids</taxon>
        <taxon>Solanales</taxon>
        <taxon>Convolvulaceae</taxon>
        <taxon>Cuscuteae</taxon>
        <taxon>Cuscuta</taxon>
        <taxon>Cuscuta subgen. Grammica</taxon>
        <taxon>Cuscuta sect. Cleistogrammica</taxon>
    </lineage>
</organism>
<name>A0A484LV24_9ASTE</name>
<keyword evidence="2" id="KW-1185">Reference proteome</keyword>
<proteinExistence type="predicted"/>
<sequence length="67" mass="7601">MNQGGVSEERWGKVDAFPTNILDSMLNHGRMYEATSTSPLIAEMNVKHTINWETCICSGFWRLVQTP</sequence>
<evidence type="ECO:0000313" key="1">
    <source>
        <dbReference type="EMBL" id="VFQ80373.1"/>
    </source>
</evidence>
<accession>A0A484LV24</accession>